<evidence type="ECO:0000313" key="12">
    <source>
        <dbReference type="EMBL" id="KAJ6792051.1"/>
    </source>
</evidence>
<reference evidence="12" key="2">
    <citation type="submission" date="2023-04" db="EMBL/GenBank/DDBJ databases">
        <authorList>
            <person name="Bruccoleri R.E."/>
            <person name="Oakeley E.J."/>
            <person name="Faust A.-M."/>
            <person name="Dessus-Babus S."/>
            <person name="Altorfer M."/>
            <person name="Burckhardt D."/>
            <person name="Oertli M."/>
            <person name="Naumann U."/>
            <person name="Petersen F."/>
            <person name="Wong J."/>
        </authorList>
    </citation>
    <scope>NUCLEOTIDE SEQUENCE</scope>
    <source>
        <strain evidence="12">GSM-AAB239-AS_SAM_17_03QT</strain>
        <tissue evidence="12">Leaf</tissue>
    </source>
</reference>
<keyword evidence="6 8" id="KW-0472">Membrane</keyword>
<comment type="domain">
    <text evidence="8">The C-terminus contains a calmodulin-binding domain, which binds calmodulin in a calcium-dependent fashion.</text>
</comment>
<feature type="transmembrane region" description="Helical" evidence="10">
    <location>
        <begin position="315"/>
        <end position="337"/>
    </location>
</feature>
<dbReference type="InterPro" id="IPR004326">
    <property type="entry name" value="Mlo"/>
</dbReference>
<keyword evidence="11" id="KW-0732">Signal</keyword>
<feature type="transmembrane region" description="Helical" evidence="10">
    <location>
        <begin position="371"/>
        <end position="395"/>
    </location>
</feature>
<comment type="caution">
    <text evidence="12">The sequence shown here is derived from an EMBL/GenBank/DDBJ whole genome shotgun (WGS) entry which is preliminary data.</text>
</comment>
<organism evidence="12 13">
    <name type="scientific">Iris pallida</name>
    <name type="common">Sweet iris</name>
    <dbReference type="NCBI Taxonomy" id="29817"/>
    <lineage>
        <taxon>Eukaryota</taxon>
        <taxon>Viridiplantae</taxon>
        <taxon>Streptophyta</taxon>
        <taxon>Embryophyta</taxon>
        <taxon>Tracheophyta</taxon>
        <taxon>Spermatophyta</taxon>
        <taxon>Magnoliopsida</taxon>
        <taxon>Liliopsida</taxon>
        <taxon>Asparagales</taxon>
        <taxon>Iridaceae</taxon>
        <taxon>Iridoideae</taxon>
        <taxon>Irideae</taxon>
        <taxon>Iris</taxon>
    </lineage>
</organism>
<feature type="compositionally biased region" description="Low complexity" evidence="9">
    <location>
        <begin position="477"/>
        <end position="487"/>
    </location>
</feature>
<feature type="transmembrane region" description="Helical" evidence="10">
    <location>
        <begin position="287"/>
        <end position="309"/>
    </location>
</feature>
<evidence type="ECO:0000256" key="6">
    <source>
        <dbReference type="ARBA" id="ARBA00023136"/>
    </source>
</evidence>
<name>A0AAX6DJX0_IRIPA</name>
<dbReference type="PANTHER" id="PTHR31942">
    <property type="entry name" value="MLO-LIKE PROTEIN 1"/>
    <property type="match status" value="1"/>
</dbReference>
<dbReference type="GO" id="GO:0016020">
    <property type="term" value="C:membrane"/>
    <property type="evidence" value="ECO:0007669"/>
    <property type="project" value="UniProtKB-SubCell"/>
</dbReference>
<evidence type="ECO:0000256" key="11">
    <source>
        <dbReference type="SAM" id="SignalP"/>
    </source>
</evidence>
<reference evidence="12" key="1">
    <citation type="journal article" date="2023" name="GigaByte">
        <title>Genome assembly of the bearded iris, Iris pallida Lam.</title>
        <authorList>
            <person name="Bruccoleri R.E."/>
            <person name="Oakeley E.J."/>
            <person name="Faust A.M.E."/>
            <person name="Altorfer M."/>
            <person name="Dessus-Babus S."/>
            <person name="Burckhardt D."/>
            <person name="Oertli M."/>
            <person name="Naumann U."/>
            <person name="Petersen F."/>
            <person name="Wong J."/>
        </authorList>
    </citation>
    <scope>NUCLEOTIDE SEQUENCE</scope>
    <source>
        <strain evidence="12">GSM-AAB239-AS_SAM_17_03QT</strain>
    </source>
</reference>
<keyword evidence="13" id="KW-1185">Reference proteome</keyword>
<evidence type="ECO:0000256" key="8">
    <source>
        <dbReference type="RuleBase" id="RU280816"/>
    </source>
</evidence>
<feature type="transmembrane region" description="Helical" evidence="10">
    <location>
        <begin position="54"/>
        <end position="81"/>
    </location>
</feature>
<keyword evidence="8" id="KW-0112">Calmodulin-binding</keyword>
<accession>A0AAX6DJX0</accession>
<evidence type="ECO:0000256" key="9">
    <source>
        <dbReference type="SAM" id="MobiDB-lite"/>
    </source>
</evidence>
<dbReference type="GO" id="GO:0005516">
    <property type="term" value="F:calmodulin binding"/>
    <property type="evidence" value="ECO:0007669"/>
    <property type="project" value="UniProtKB-KW"/>
</dbReference>
<evidence type="ECO:0000256" key="3">
    <source>
        <dbReference type="ARBA" id="ARBA00022692"/>
    </source>
</evidence>
<evidence type="ECO:0000256" key="2">
    <source>
        <dbReference type="ARBA" id="ARBA00006574"/>
    </source>
</evidence>
<dbReference type="Pfam" id="PF03094">
    <property type="entry name" value="Mlo"/>
    <property type="match status" value="2"/>
</dbReference>
<comment type="similarity">
    <text evidence="2 8">Belongs to the MLO family.</text>
</comment>
<evidence type="ECO:0000256" key="10">
    <source>
        <dbReference type="SAM" id="Phobius"/>
    </source>
</evidence>
<comment type="subcellular location">
    <subcellularLocation>
        <location evidence="1 8">Membrane</location>
        <topology evidence="1 8">Multi-pass membrane protein</topology>
    </subcellularLocation>
</comment>
<evidence type="ECO:0000256" key="7">
    <source>
        <dbReference type="ARBA" id="ARBA00023265"/>
    </source>
</evidence>
<keyword evidence="4 8" id="KW-0611">Plant defense</keyword>
<dbReference type="Proteomes" id="UP001140949">
    <property type="component" value="Unassembled WGS sequence"/>
</dbReference>
<proteinExistence type="inferred from homology"/>
<dbReference type="AlphaFoldDB" id="A0AAX6DJX0"/>
<feature type="transmembrane region" description="Helical" evidence="10">
    <location>
        <begin position="167"/>
        <end position="186"/>
    </location>
</feature>
<sequence length="571" mass="65050">MSLICLFVCLDFFHLSSSLYNICRGRGRRVIMMDSSSSSSDADGGIYSLESTPAWAVAAVCSVLIALALLIEHALHLLPLLFERRKRKTLNQALYHIESELRKLGFMSLLLTVAKNPISKICIPRSLAEQLLPCKKINLPVDEIQSCRDKGKVSLISTESTEQVQTLIFVLAVFHVISCLMTFLLGDAKMNRWKSWEEHTHTTDFQLSYDPRRFVMARKTSFGKRHLNLWSDNPLFLWLVCSFRQFVSPVSKDDYYILRHGFLKVHFNNAVKFDFHKFIMRSLDHDFVVVVRISLWIWIYAMFFIVFTALEFHNRYWPCFIPLVILSVVGTKLEVIITTMCLKSSQGVVVVPGTVSVTPDNNLFWFNKPEFLLHIIQFILVQNSFHLAFIIWSWYNFGLRSCFHTQVDDIILTIMVGLLVEFLCAYVTLPLYALVTQMGSSMKTSIFSDHIIEGLKNWHKTAKKNLEEKKSVISLSRSSTIGSTSMTSEERSPSNTSKCNLEYPSASLSRKLAGSASTWGSRIVQKVKHPSGKLEASTTTTCMTIEEEASAASITRMPIQEFNFPSGSWNF</sequence>
<evidence type="ECO:0000313" key="13">
    <source>
        <dbReference type="Proteomes" id="UP001140949"/>
    </source>
</evidence>
<feature type="transmembrane region" description="Helical" evidence="10">
    <location>
        <begin position="410"/>
        <end position="435"/>
    </location>
</feature>
<dbReference type="GO" id="GO:0006952">
    <property type="term" value="P:defense response"/>
    <property type="evidence" value="ECO:0007669"/>
    <property type="project" value="UniProtKB-KW"/>
</dbReference>
<feature type="chain" id="PRO_5043859010" description="MLO-like protein" evidence="11">
    <location>
        <begin position="19"/>
        <end position="571"/>
    </location>
</feature>
<keyword evidence="3 8" id="KW-0812">Transmembrane</keyword>
<protein>
    <recommendedName>
        <fullName evidence="8">MLO-like protein</fullName>
    </recommendedName>
</protein>
<evidence type="ECO:0000256" key="5">
    <source>
        <dbReference type="ARBA" id="ARBA00022989"/>
    </source>
</evidence>
<evidence type="ECO:0000256" key="4">
    <source>
        <dbReference type="ARBA" id="ARBA00022821"/>
    </source>
</evidence>
<feature type="region of interest" description="Disordered" evidence="9">
    <location>
        <begin position="477"/>
        <end position="499"/>
    </location>
</feature>
<dbReference type="PANTHER" id="PTHR31942:SF72">
    <property type="entry name" value="MLO-LIKE PROTEIN"/>
    <property type="match status" value="1"/>
</dbReference>
<feature type="signal peptide" evidence="11">
    <location>
        <begin position="1"/>
        <end position="18"/>
    </location>
</feature>
<keyword evidence="7 8" id="KW-0568">Pathogenesis-related protein</keyword>
<comment type="function">
    <text evidence="8">May be involved in modulation of pathogen defense and leaf cell death.</text>
</comment>
<dbReference type="EMBL" id="JANAVB010044216">
    <property type="protein sequence ID" value="KAJ6792051.1"/>
    <property type="molecule type" value="Genomic_DNA"/>
</dbReference>
<gene>
    <name evidence="8" type="primary">MLO</name>
    <name evidence="12" type="ORF">M6B38_242880</name>
</gene>
<keyword evidence="5 8" id="KW-1133">Transmembrane helix</keyword>
<evidence type="ECO:0000256" key="1">
    <source>
        <dbReference type="ARBA" id="ARBA00004141"/>
    </source>
</evidence>